<protein>
    <submittedName>
        <fullName evidence="2">Uncharacterized membrane protein YczE</fullName>
    </submittedName>
</protein>
<dbReference type="STRING" id="1619234.SAMN05421730_100578"/>
<keyword evidence="3" id="KW-1185">Reference proteome</keyword>
<dbReference type="RefSeq" id="WP_091231885.1">
    <property type="nucleotide sequence ID" value="NZ_FMKA01000005.1"/>
</dbReference>
<dbReference type="EMBL" id="FMKA01000005">
    <property type="protein sequence ID" value="SCP96549.1"/>
    <property type="molecule type" value="Genomic_DNA"/>
</dbReference>
<evidence type="ECO:0000256" key="1">
    <source>
        <dbReference type="SAM" id="Phobius"/>
    </source>
</evidence>
<dbReference type="AlphaFoldDB" id="A0A1D3TRZ3"/>
<evidence type="ECO:0000313" key="3">
    <source>
        <dbReference type="Proteomes" id="UP000199315"/>
    </source>
</evidence>
<dbReference type="PANTHER" id="PTHR40078">
    <property type="entry name" value="INTEGRAL MEMBRANE PROTEIN-RELATED"/>
    <property type="match status" value="1"/>
</dbReference>
<dbReference type="PANTHER" id="PTHR40078:SF1">
    <property type="entry name" value="INTEGRAL MEMBRANE PROTEIN"/>
    <property type="match status" value="1"/>
</dbReference>
<feature type="transmembrane region" description="Helical" evidence="1">
    <location>
        <begin position="14"/>
        <end position="36"/>
    </location>
</feature>
<feature type="transmembrane region" description="Helical" evidence="1">
    <location>
        <begin position="113"/>
        <end position="136"/>
    </location>
</feature>
<dbReference type="InterPro" id="IPR038750">
    <property type="entry name" value="YczE/YyaS-like"/>
</dbReference>
<evidence type="ECO:0000313" key="2">
    <source>
        <dbReference type="EMBL" id="SCP96549.1"/>
    </source>
</evidence>
<dbReference type="Proteomes" id="UP000199315">
    <property type="component" value="Unassembled WGS sequence"/>
</dbReference>
<proteinExistence type="predicted"/>
<gene>
    <name evidence="2" type="ORF">SAMN05421730_100578</name>
</gene>
<sequence>MEVIRNKGLKNEKLLISIILYIIGVVVMPMGVVFTINAHMGAGGYDALNFALAEILGIKTSYAIYGTALIAVFIAAAVRRGMPRFTTFLSSLFIGVSTDLWKTVFADVQGTGFISSAGLLFMGIILIGFAVAAYMLSGLPTNPTDDLIVACREKNISIRAAKITMDVIFVLLAFVLGGEIGAGTIVCTCLLGPVIDAFYHFIGKIVGGKLTLASDV</sequence>
<accession>A0A1D3TRZ3</accession>
<name>A0A1D3TRZ3_9FIRM</name>
<feature type="transmembrane region" description="Helical" evidence="1">
    <location>
        <begin position="56"/>
        <end position="78"/>
    </location>
</feature>
<organism evidence="2 3">
    <name type="scientific">Anaerobium acetethylicum</name>
    <dbReference type="NCBI Taxonomy" id="1619234"/>
    <lineage>
        <taxon>Bacteria</taxon>
        <taxon>Bacillati</taxon>
        <taxon>Bacillota</taxon>
        <taxon>Clostridia</taxon>
        <taxon>Lachnospirales</taxon>
        <taxon>Lachnospiraceae</taxon>
        <taxon>Anaerobium</taxon>
    </lineage>
</organism>
<dbReference type="Pfam" id="PF19700">
    <property type="entry name" value="DUF6198"/>
    <property type="match status" value="1"/>
</dbReference>
<reference evidence="2 3" key="1">
    <citation type="submission" date="2016-09" db="EMBL/GenBank/DDBJ databases">
        <authorList>
            <person name="Capua I."/>
            <person name="De Benedictis P."/>
            <person name="Joannis T."/>
            <person name="Lombin L.H."/>
            <person name="Cattoli G."/>
        </authorList>
    </citation>
    <scope>NUCLEOTIDE SEQUENCE [LARGE SCALE GENOMIC DNA]</scope>
    <source>
        <strain evidence="2 3">GluBS11</strain>
    </source>
</reference>
<keyword evidence="1" id="KW-0812">Transmembrane</keyword>
<keyword evidence="1" id="KW-0472">Membrane</keyword>
<dbReference type="OrthoDB" id="154912at2"/>
<keyword evidence="1" id="KW-1133">Transmembrane helix</keyword>